<evidence type="ECO:0000313" key="16">
    <source>
        <dbReference type="WBParaSite" id="ACRNAN_scaffold3804.g26651.t2"/>
    </source>
</evidence>
<comment type="similarity">
    <text evidence="2 13">Belongs to the amiloride-sensitive sodium channel (TC 1.A.6) family.</text>
</comment>
<keyword evidence="15" id="KW-1185">Reference proteome</keyword>
<evidence type="ECO:0000256" key="13">
    <source>
        <dbReference type="RuleBase" id="RU000679"/>
    </source>
</evidence>
<evidence type="ECO:0000256" key="14">
    <source>
        <dbReference type="SAM" id="Phobius"/>
    </source>
</evidence>
<feature type="transmembrane region" description="Helical" evidence="14">
    <location>
        <begin position="563"/>
        <end position="590"/>
    </location>
</feature>
<keyword evidence="6 14" id="KW-1133">Transmembrane helix</keyword>
<accession>A0A914DT38</accession>
<proteinExistence type="inferred from homology"/>
<dbReference type="InterPro" id="IPR001873">
    <property type="entry name" value="ENaC"/>
</dbReference>
<organism evidence="15 16">
    <name type="scientific">Acrobeloides nanus</name>
    <dbReference type="NCBI Taxonomy" id="290746"/>
    <lineage>
        <taxon>Eukaryota</taxon>
        <taxon>Metazoa</taxon>
        <taxon>Ecdysozoa</taxon>
        <taxon>Nematoda</taxon>
        <taxon>Chromadorea</taxon>
        <taxon>Rhabditida</taxon>
        <taxon>Tylenchina</taxon>
        <taxon>Cephalobomorpha</taxon>
        <taxon>Cephaloboidea</taxon>
        <taxon>Cephalobidae</taxon>
        <taxon>Acrobeloides</taxon>
    </lineage>
</organism>
<dbReference type="WBParaSite" id="ACRNAN_scaffold3804.g26651.t2">
    <property type="protein sequence ID" value="ACRNAN_scaffold3804.g26651.t2"/>
    <property type="gene ID" value="ACRNAN_scaffold3804.g26651"/>
</dbReference>
<dbReference type="GO" id="GO:0015280">
    <property type="term" value="F:ligand-gated sodium channel activity"/>
    <property type="evidence" value="ECO:0007669"/>
    <property type="project" value="TreeGrafter"/>
</dbReference>
<evidence type="ECO:0000256" key="2">
    <source>
        <dbReference type="ARBA" id="ARBA00007193"/>
    </source>
</evidence>
<keyword evidence="5 13" id="KW-0812">Transmembrane</keyword>
<keyword evidence="3 13" id="KW-0813">Transport</keyword>
<dbReference type="PANTHER" id="PTHR11690">
    <property type="entry name" value="AMILORIDE-SENSITIVE SODIUM CHANNEL-RELATED"/>
    <property type="match status" value="1"/>
</dbReference>
<dbReference type="AlphaFoldDB" id="A0A914DT38"/>
<keyword evidence="10" id="KW-0325">Glycoprotein</keyword>
<evidence type="ECO:0000256" key="11">
    <source>
        <dbReference type="ARBA" id="ARBA00023201"/>
    </source>
</evidence>
<keyword evidence="11 13" id="KW-0739">Sodium transport</keyword>
<evidence type="ECO:0000256" key="10">
    <source>
        <dbReference type="ARBA" id="ARBA00023180"/>
    </source>
</evidence>
<dbReference type="PANTHER" id="PTHR11690:SF227">
    <property type="entry name" value="AMILORIDE-SENSITIVE SODIUM CHANNEL"/>
    <property type="match status" value="1"/>
</dbReference>
<protein>
    <submittedName>
        <fullName evidence="16">Uncharacterized protein</fullName>
    </submittedName>
</protein>
<keyword evidence="4 13" id="KW-0894">Sodium channel</keyword>
<sequence>MKNSKNLYSKALIKEVGVLLKRVPLSMTKRGKLTRDFSIQEDEDQDSIIPNVSLQPYQKPVHKPIGTEHTSVNNQESNYDILEDPQVVNKEEEEEIDETELAERIYKKLKKRIKKEKSSFSFDSSDSGMDMPQATNKYFWKELLFGHRIRRWVFWSVVAFLSALTLKDVYDLVAEYNEDPKQADMKIVFNKSIAMPNITFCMSRAQAWSHFHINGSEAVEEWDESIKDKLAALPDKNTFLNTKWDFRMTLEAYEVISTLTSIERETSTGGLIRSINRFRVKKSLATKRRLIKFWISEIKRRGVSFEELIQKVGKETLDNSIRKFERIANDTEKMITNLRISWLSTTQLCFQPWFNHKSFKPIEDQGSFFTMIAEHSVNKLEGMQVDCMSVDFHGRPSSLSRFMESEGRIRDGYNDELCLGMMHEVKVEIRARYQMLENNDDGTACRNNEGSINSEFNCRSRCRMELLREVCRCTALSLSYLVNERELDKYPLCDYETCFATLNGANFSETNCSKNCFPDCNQIRYDVDHKVKGRSAKSDPHPGFTSINIRWGSFEYLMMEQHWVWSAATFIAALGGAIGMWLGLSILSLIQGGTYIYAFLTDTVIQKKIPIKRSASIKRITG</sequence>
<evidence type="ECO:0000256" key="9">
    <source>
        <dbReference type="ARBA" id="ARBA00023136"/>
    </source>
</evidence>
<evidence type="ECO:0000256" key="1">
    <source>
        <dbReference type="ARBA" id="ARBA00004141"/>
    </source>
</evidence>
<evidence type="ECO:0000256" key="5">
    <source>
        <dbReference type="ARBA" id="ARBA00022692"/>
    </source>
</evidence>
<dbReference type="Pfam" id="PF00858">
    <property type="entry name" value="ASC"/>
    <property type="match status" value="1"/>
</dbReference>
<evidence type="ECO:0000256" key="3">
    <source>
        <dbReference type="ARBA" id="ARBA00022448"/>
    </source>
</evidence>
<dbReference type="Proteomes" id="UP000887540">
    <property type="component" value="Unplaced"/>
</dbReference>
<name>A0A914DT38_9BILA</name>
<evidence type="ECO:0000256" key="6">
    <source>
        <dbReference type="ARBA" id="ARBA00022989"/>
    </source>
</evidence>
<evidence type="ECO:0000256" key="8">
    <source>
        <dbReference type="ARBA" id="ARBA00023065"/>
    </source>
</evidence>
<evidence type="ECO:0000256" key="4">
    <source>
        <dbReference type="ARBA" id="ARBA00022461"/>
    </source>
</evidence>
<keyword evidence="9 14" id="KW-0472">Membrane</keyword>
<dbReference type="Gene3D" id="1.10.287.770">
    <property type="entry name" value="YojJ-like"/>
    <property type="match status" value="1"/>
</dbReference>
<evidence type="ECO:0000313" key="15">
    <source>
        <dbReference type="Proteomes" id="UP000887540"/>
    </source>
</evidence>
<keyword evidence="7" id="KW-0915">Sodium</keyword>
<dbReference type="GO" id="GO:0005886">
    <property type="term" value="C:plasma membrane"/>
    <property type="evidence" value="ECO:0007669"/>
    <property type="project" value="TreeGrafter"/>
</dbReference>
<evidence type="ECO:0000256" key="7">
    <source>
        <dbReference type="ARBA" id="ARBA00023053"/>
    </source>
</evidence>
<comment type="subcellular location">
    <subcellularLocation>
        <location evidence="1">Membrane</location>
        <topology evidence="1">Multi-pass membrane protein</topology>
    </subcellularLocation>
</comment>
<keyword evidence="8 13" id="KW-0406">Ion transport</keyword>
<evidence type="ECO:0000256" key="12">
    <source>
        <dbReference type="ARBA" id="ARBA00023303"/>
    </source>
</evidence>
<reference evidence="16" key="1">
    <citation type="submission" date="2022-11" db="UniProtKB">
        <authorList>
            <consortium name="WormBaseParasite"/>
        </authorList>
    </citation>
    <scope>IDENTIFICATION</scope>
</reference>
<keyword evidence="12 13" id="KW-0407">Ion channel</keyword>